<dbReference type="InterPro" id="IPR003593">
    <property type="entry name" value="AAA+_ATPase"/>
</dbReference>
<keyword evidence="1" id="KW-0813">Transport</keyword>
<protein>
    <submittedName>
        <fullName evidence="5">ABC transporter ATP-binding protein</fullName>
    </submittedName>
</protein>
<dbReference type="OrthoDB" id="8773773at2"/>
<dbReference type="GO" id="GO:0005524">
    <property type="term" value="F:ATP binding"/>
    <property type="evidence" value="ECO:0007669"/>
    <property type="project" value="UniProtKB-KW"/>
</dbReference>
<dbReference type="EMBL" id="CP043505">
    <property type="protein sequence ID" value="QEO14837.1"/>
    <property type="molecule type" value="Genomic_DNA"/>
</dbReference>
<dbReference type="InterPro" id="IPR050166">
    <property type="entry name" value="ABC_transporter_ATP-bind"/>
</dbReference>
<evidence type="ECO:0000256" key="1">
    <source>
        <dbReference type="ARBA" id="ARBA00022448"/>
    </source>
</evidence>
<dbReference type="SMART" id="SM00382">
    <property type="entry name" value="AAA"/>
    <property type="match status" value="1"/>
</dbReference>
<sequence length="270" mass="29318">MSTVLTAESTSAPPLPGGRIVIDEVDHDFAADAGIVPALRGVSLDIAPSEFVSLVGTSGCGKSTLLNIVAGLLTPTHGSVTIGRAVKEADGLPQRAYITQDDRLLPWRTAKQNVELPLQLHGVDREERAERAIAILRRVGLGDFADRRPHELSGGMRQRVSIAQSLVYHPAVLLMDEPFGALDAWTRDSLHDLLLDVQAELGTTVVLVTHDVGEALALSDRVVTLAPRPGRILAEYSLADRPRPRSHQTLRDEFFADVHQRIRADLGFTD</sequence>
<dbReference type="KEGG" id="ail:FLP10_10775"/>
<gene>
    <name evidence="5" type="ORF">FLP10_10775</name>
</gene>
<dbReference type="CDD" id="cd03293">
    <property type="entry name" value="ABC_NrtD_SsuB_transporters"/>
    <property type="match status" value="1"/>
</dbReference>
<keyword evidence="6" id="KW-1185">Reference proteome</keyword>
<evidence type="ECO:0000313" key="5">
    <source>
        <dbReference type="EMBL" id="QEO14837.1"/>
    </source>
</evidence>
<dbReference type="PROSITE" id="PS50893">
    <property type="entry name" value="ABC_TRANSPORTER_2"/>
    <property type="match status" value="1"/>
</dbReference>
<keyword evidence="2" id="KW-0547">Nucleotide-binding</keyword>
<dbReference type="InterPro" id="IPR027417">
    <property type="entry name" value="P-loop_NTPase"/>
</dbReference>
<evidence type="ECO:0000256" key="3">
    <source>
        <dbReference type="ARBA" id="ARBA00022840"/>
    </source>
</evidence>
<accession>A0A5C1YIG1</accession>
<keyword evidence="3 5" id="KW-0067">ATP-binding</keyword>
<dbReference type="PANTHER" id="PTHR42788:SF13">
    <property type="entry name" value="ALIPHATIC SULFONATES IMPORT ATP-BINDING PROTEIN SSUB"/>
    <property type="match status" value="1"/>
</dbReference>
<evidence type="ECO:0000313" key="6">
    <source>
        <dbReference type="Proteomes" id="UP000324678"/>
    </source>
</evidence>
<dbReference type="AlphaFoldDB" id="A0A5C1YIG1"/>
<dbReference type="InterPro" id="IPR003439">
    <property type="entry name" value="ABC_transporter-like_ATP-bd"/>
</dbReference>
<dbReference type="PANTHER" id="PTHR42788">
    <property type="entry name" value="TAURINE IMPORT ATP-BINDING PROTEIN-RELATED"/>
    <property type="match status" value="1"/>
</dbReference>
<evidence type="ECO:0000256" key="2">
    <source>
        <dbReference type="ARBA" id="ARBA00022741"/>
    </source>
</evidence>
<dbReference type="SUPFAM" id="SSF52540">
    <property type="entry name" value="P-loop containing nucleoside triphosphate hydrolases"/>
    <property type="match status" value="1"/>
</dbReference>
<dbReference type="GO" id="GO:0016887">
    <property type="term" value="F:ATP hydrolysis activity"/>
    <property type="evidence" value="ECO:0007669"/>
    <property type="project" value="InterPro"/>
</dbReference>
<reference evidence="5 6" key="1">
    <citation type="submission" date="2019-09" db="EMBL/GenBank/DDBJ databases">
        <title>Genome sequencing of strain KACC 19306.</title>
        <authorList>
            <person name="Heo J."/>
            <person name="Kim S.-J."/>
            <person name="Kim J.-S."/>
            <person name="Hong S.-B."/>
            <person name="Kwon S.-W."/>
        </authorList>
    </citation>
    <scope>NUCLEOTIDE SEQUENCE [LARGE SCALE GENOMIC DNA]</scope>
    <source>
        <strain evidence="5 6">KACC 19306</strain>
    </source>
</reference>
<dbReference type="Pfam" id="PF00005">
    <property type="entry name" value="ABC_tran"/>
    <property type="match status" value="1"/>
</dbReference>
<evidence type="ECO:0000259" key="4">
    <source>
        <dbReference type="PROSITE" id="PS50893"/>
    </source>
</evidence>
<dbReference type="PROSITE" id="PS00211">
    <property type="entry name" value="ABC_TRANSPORTER_1"/>
    <property type="match status" value="1"/>
</dbReference>
<dbReference type="InterPro" id="IPR017871">
    <property type="entry name" value="ABC_transporter-like_CS"/>
</dbReference>
<dbReference type="Proteomes" id="UP000324678">
    <property type="component" value="Chromosome"/>
</dbReference>
<name>A0A5C1YIG1_9MICO</name>
<proteinExistence type="predicted"/>
<dbReference type="RefSeq" id="WP_149160856.1">
    <property type="nucleotide sequence ID" value="NZ_CP043505.1"/>
</dbReference>
<dbReference type="Gene3D" id="3.40.50.300">
    <property type="entry name" value="P-loop containing nucleotide triphosphate hydrolases"/>
    <property type="match status" value="1"/>
</dbReference>
<feature type="domain" description="ABC transporter" evidence="4">
    <location>
        <begin position="22"/>
        <end position="252"/>
    </location>
</feature>
<organism evidence="5 6">
    <name type="scientific">Agromyces intestinalis</name>
    <dbReference type="NCBI Taxonomy" id="2592652"/>
    <lineage>
        <taxon>Bacteria</taxon>
        <taxon>Bacillati</taxon>
        <taxon>Actinomycetota</taxon>
        <taxon>Actinomycetes</taxon>
        <taxon>Micrococcales</taxon>
        <taxon>Microbacteriaceae</taxon>
        <taxon>Agromyces</taxon>
    </lineage>
</organism>